<gene>
    <name evidence="3" type="ORF">H8707_01620</name>
</gene>
<keyword evidence="4" id="KW-1185">Reference proteome</keyword>
<evidence type="ECO:0000313" key="3">
    <source>
        <dbReference type="EMBL" id="MBC8586939.1"/>
    </source>
</evidence>
<keyword evidence="1" id="KW-0812">Transmembrane</keyword>
<dbReference type="Pfam" id="PF00595">
    <property type="entry name" value="PDZ"/>
    <property type="match status" value="1"/>
</dbReference>
<evidence type="ECO:0000259" key="2">
    <source>
        <dbReference type="Pfam" id="PF00595"/>
    </source>
</evidence>
<feature type="transmembrane region" description="Helical" evidence="1">
    <location>
        <begin position="7"/>
        <end position="32"/>
    </location>
</feature>
<dbReference type="InterPro" id="IPR001478">
    <property type="entry name" value="PDZ"/>
</dbReference>
<feature type="transmembrane region" description="Helical" evidence="1">
    <location>
        <begin position="122"/>
        <end position="139"/>
    </location>
</feature>
<feature type="transmembrane region" description="Helical" evidence="1">
    <location>
        <begin position="203"/>
        <end position="224"/>
    </location>
</feature>
<name>A0A926EUY8_9FIRM</name>
<dbReference type="RefSeq" id="WP_262428409.1">
    <property type="nucleotide sequence ID" value="NZ_JACRTG010000004.1"/>
</dbReference>
<comment type="caution">
    <text evidence="3">The sequence shown here is derived from an EMBL/GenBank/DDBJ whole genome shotgun (WGS) entry which is preliminary data.</text>
</comment>
<feature type="transmembrane region" description="Helical" evidence="1">
    <location>
        <begin position="52"/>
        <end position="74"/>
    </location>
</feature>
<dbReference type="SUPFAM" id="SSF50156">
    <property type="entry name" value="PDZ domain-like"/>
    <property type="match status" value="1"/>
</dbReference>
<feature type="domain" description="PDZ" evidence="2">
    <location>
        <begin position="259"/>
        <end position="306"/>
    </location>
</feature>
<feature type="transmembrane region" description="Helical" evidence="1">
    <location>
        <begin position="170"/>
        <end position="191"/>
    </location>
</feature>
<dbReference type="Gene3D" id="2.30.42.10">
    <property type="match status" value="1"/>
</dbReference>
<organism evidence="3 4">
    <name type="scientific">Paratissierella segnis</name>
    <dbReference type="NCBI Taxonomy" id="2763679"/>
    <lineage>
        <taxon>Bacteria</taxon>
        <taxon>Bacillati</taxon>
        <taxon>Bacillota</taxon>
        <taxon>Tissierellia</taxon>
        <taxon>Tissierellales</taxon>
        <taxon>Tissierellaceae</taxon>
        <taxon>Paratissierella</taxon>
    </lineage>
</organism>
<evidence type="ECO:0000313" key="4">
    <source>
        <dbReference type="Proteomes" id="UP000601171"/>
    </source>
</evidence>
<keyword evidence="1" id="KW-1133">Transmembrane helix</keyword>
<protein>
    <submittedName>
        <fullName evidence="3">PDZ domain-containing protein</fullName>
    </submittedName>
</protein>
<accession>A0A926EUY8</accession>
<dbReference type="Proteomes" id="UP000601171">
    <property type="component" value="Unassembled WGS sequence"/>
</dbReference>
<dbReference type="EMBL" id="JACRTG010000004">
    <property type="protein sequence ID" value="MBC8586939.1"/>
    <property type="molecule type" value="Genomic_DNA"/>
</dbReference>
<dbReference type="InterPro" id="IPR036034">
    <property type="entry name" value="PDZ_sf"/>
</dbReference>
<reference evidence="3" key="1">
    <citation type="submission" date="2020-08" db="EMBL/GenBank/DDBJ databases">
        <title>Genome public.</title>
        <authorList>
            <person name="Liu C."/>
            <person name="Sun Q."/>
        </authorList>
    </citation>
    <scope>NUCLEOTIDE SEQUENCE</scope>
    <source>
        <strain evidence="3">BX21</strain>
    </source>
</reference>
<feature type="transmembrane region" description="Helical" evidence="1">
    <location>
        <begin position="95"/>
        <end position="116"/>
    </location>
</feature>
<evidence type="ECO:0000256" key="1">
    <source>
        <dbReference type="SAM" id="Phobius"/>
    </source>
</evidence>
<sequence length="340" mass="38641">MNGLYQIMYFTLIDIKNTLLSPFFIIIFAIIYYQYNQFKSSRSTLVRTLNSLFYGILGGFVTTIAFIYLEVVIIPKDYMYILAISLLLSMIDTRYMCFAYSGSLITLSSIIFGYPRIDNRDIMLVAATLHIVESILVLINGSKDREPTLFQHEDITVGGFSMNRFWPIPFVVFIGHDLIKPVTLMAVLNYGDFTLSYPENKRIFSGILMLIYSSILLLITKSILNPVIPPLFAILGHEFIIYINKLIEQNRVPIFSPPIKGVRVLDILNNGIGKDMGIEIGDIIISINGVTVYDDRDLNNIELLNSGNTKILYFNRKKGITEKTYKGKRKALGILVVPRV</sequence>
<dbReference type="AlphaFoldDB" id="A0A926EUY8"/>
<proteinExistence type="predicted"/>
<keyword evidence="1" id="KW-0472">Membrane</keyword>